<proteinExistence type="predicted"/>
<feature type="transmembrane region" description="Helical" evidence="2">
    <location>
        <begin position="189"/>
        <end position="208"/>
    </location>
</feature>
<feature type="region of interest" description="Disordered" evidence="1">
    <location>
        <begin position="236"/>
        <end position="267"/>
    </location>
</feature>
<dbReference type="Pfam" id="PF04536">
    <property type="entry name" value="TPM_phosphatase"/>
    <property type="match status" value="1"/>
</dbReference>
<feature type="signal peptide" evidence="3">
    <location>
        <begin position="1"/>
        <end position="23"/>
    </location>
</feature>
<keyword evidence="2" id="KW-0472">Membrane</keyword>
<organism evidence="5 6">
    <name type="scientific">Sphingomonas cynarae</name>
    <dbReference type="NCBI Taxonomy" id="930197"/>
    <lineage>
        <taxon>Bacteria</taxon>
        <taxon>Pseudomonadati</taxon>
        <taxon>Pseudomonadota</taxon>
        <taxon>Alphaproteobacteria</taxon>
        <taxon>Sphingomonadales</taxon>
        <taxon>Sphingomonadaceae</taxon>
        <taxon>Sphingomonas</taxon>
    </lineage>
</organism>
<evidence type="ECO:0000256" key="2">
    <source>
        <dbReference type="SAM" id="Phobius"/>
    </source>
</evidence>
<reference evidence="6" key="1">
    <citation type="journal article" date="2019" name="Int. J. Syst. Evol. Microbiol.">
        <title>The Global Catalogue of Microorganisms (GCM) 10K type strain sequencing project: providing services to taxonomists for standard genome sequencing and annotation.</title>
        <authorList>
            <consortium name="The Broad Institute Genomics Platform"/>
            <consortium name="The Broad Institute Genome Sequencing Center for Infectious Disease"/>
            <person name="Wu L."/>
            <person name="Ma J."/>
        </authorList>
    </citation>
    <scope>NUCLEOTIDE SEQUENCE [LARGE SCALE GENOMIC DNA]</scope>
    <source>
        <strain evidence="6">JCM 17498</strain>
    </source>
</reference>
<keyword evidence="2" id="KW-1133">Transmembrane helix</keyword>
<name>A0ABP7DDC0_9SPHN</name>
<keyword evidence="6" id="KW-1185">Reference proteome</keyword>
<dbReference type="EMBL" id="BAABBF010000002">
    <property type="protein sequence ID" value="GAA3702714.1"/>
    <property type="molecule type" value="Genomic_DNA"/>
</dbReference>
<dbReference type="Proteomes" id="UP001500523">
    <property type="component" value="Unassembled WGS sequence"/>
</dbReference>
<protein>
    <recommendedName>
        <fullName evidence="4">TPM domain-containing protein</fullName>
    </recommendedName>
</protein>
<feature type="chain" id="PRO_5046139136" description="TPM domain-containing protein" evidence="3">
    <location>
        <begin position="24"/>
        <end position="267"/>
    </location>
</feature>
<evidence type="ECO:0000256" key="3">
    <source>
        <dbReference type="SAM" id="SignalP"/>
    </source>
</evidence>
<gene>
    <name evidence="5" type="ORF">GCM10022268_10590</name>
</gene>
<dbReference type="InterPro" id="IPR007621">
    <property type="entry name" value="TPM_dom"/>
</dbReference>
<evidence type="ECO:0000256" key="1">
    <source>
        <dbReference type="SAM" id="MobiDB-lite"/>
    </source>
</evidence>
<sequence>MGLHPLRWLAALLLLVSAGGAMAQTFPALSGRVVDGASILSPAQVQELTQLSEQVEQASSRQFVVATVPDLQGYPIEDYGYRLGRAWKIGQGEANNGVILLVAPKERKVRIEVGYGLEPIVTDALASVIVNQTILPRFRAGDMGGGIVAGAQAIGEQLKLPLEAAEQRAREQTRAAAGTRRADNDNGDIGVAIFWAVVIVFIVLPLIVSRAKGRRFRGGAAPVVIWGPGLGGGWGGGDGGGGGGWGGGGGFSGGGGSFGGGGASGGW</sequence>
<evidence type="ECO:0000313" key="5">
    <source>
        <dbReference type="EMBL" id="GAA3702714.1"/>
    </source>
</evidence>
<dbReference type="PANTHER" id="PTHR30373">
    <property type="entry name" value="UPF0603 PROTEIN YGCG"/>
    <property type="match status" value="1"/>
</dbReference>
<dbReference type="Gene3D" id="3.10.310.50">
    <property type="match status" value="1"/>
</dbReference>
<dbReference type="RefSeq" id="WP_344692333.1">
    <property type="nucleotide sequence ID" value="NZ_BAABBF010000002.1"/>
</dbReference>
<evidence type="ECO:0000313" key="6">
    <source>
        <dbReference type="Proteomes" id="UP001500523"/>
    </source>
</evidence>
<dbReference type="PANTHER" id="PTHR30373:SF2">
    <property type="entry name" value="UPF0603 PROTEIN YGCG"/>
    <property type="match status" value="1"/>
</dbReference>
<keyword evidence="2" id="KW-0812">Transmembrane</keyword>
<feature type="domain" description="TPM" evidence="4">
    <location>
        <begin position="33"/>
        <end position="156"/>
    </location>
</feature>
<keyword evidence="3" id="KW-0732">Signal</keyword>
<evidence type="ECO:0000259" key="4">
    <source>
        <dbReference type="Pfam" id="PF04536"/>
    </source>
</evidence>
<comment type="caution">
    <text evidence="5">The sequence shown here is derived from an EMBL/GenBank/DDBJ whole genome shotgun (WGS) entry which is preliminary data.</text>
</comment>
<accession>A0ABP7DDC0</accession>